<evidence type="ECO:0000256" key="1">
    <source>
        <dbReference type="ARBA" id="ARBA00010128"/>
    </source>
</evidence>
<name>A0AAV3P778_LITER</name>
<evidence type="ECO:0000256" key="2">
    <source>
        <dbReference type="ARBA" id="ARBA00012452"/>
    </source>
</evidence>
<dbReference type="SUPFAM" id="SSF47616">
    <property type="entry name" value="GST C-terminal domain-like"/>
    <property type="match status" value="1"/>
</dbReference>
<dbReference type="FunFam" id="1.20.1050.10:FF:000004">
    <property type="entry name" value="Glutathione S-transferase F2"/>
    <property type="match status" value="1"/>
</dbReference>
<organism evidence="8 9">
    <name type="scientific">Lithospermum erythrorhizon</name>
    <name type="common">Purple gromwell</name>
    <name type="synonym">Lithospermum officinale var. erythrorhizon</name>
    <dbReference type="NCBI Taxonomy" id="34254"/>
    <lineage>
        <taxon>Eukaryota</taxon>
        <taxon>Viridiplantae</taxon>
        <taxon>Streptophyta</taxon>
        <taxon>Embryophyta</taxon>
        <taxon>Tracheophyta</taxon>
        <taxon>Spermatophyta</taxon>
        <taxon>Magnoliopsida</taxon>
        <taxon>eudicotyledons</taxon>
        <taxon>Gunneridae</taxon>
        <taxon>Pentapetalae</taxon>
        <taxon>asterids</taxon>
        <taxon>lamiids</taxon>
        <taxon>Boraginales</taxon>
        <taxon>Boraginaceae</taxon>
        <taxon>Boraginoideae</taxon>
        <taxon>Lithospermeae</taxon>
        <taxon>Lithospermum</taxon>
    </lineage>
</organism>
<evidence type="ECO:0000256" key="5">
    <source>
        <dbReference type="ARBA" id="ARBA00081070"/>
    </source>
</evidence>
<gene>
    <name evidence="8" type="ORF">LIER_36257</name>
</gene>
<evidence type="ECO:0000313" key="9">
    <source>
        <dbReference type="Proteomes" id="UP001454036"/>
    </source>
</evidence>
<proteinExistence type="inferred from homology"/>
<dbReference type="Gene3D" id="1.20.1050.10">
    <property type="match status" value="1"/>
</dbReference>
<accession>A0AAV3P778</accession>
<dbReference type="InterPro" id="IPR040079">
    <property type="entry name" value="Glutathione_S-Trfase"/>
</dbReference>
<dbReference type="PROSITE" id="PS50404">
    <property type="entry name" value="GST_NTER"/>
    <property type="match status" value="1"/>
</dbReference>
<comment type="catalytic activity">
    <reaction evidence="4">
        <text>RX + glutathione = an S-substituted glutathione + a halide anion + H(+)</text>
        <dbReference type="Rhea" id="RHEA:16437"/>
        <dbReference type="ChEBI" id="CHEBI:15378"/>
        <dbReference type="ChEBI" id="CHEBI:16042"/>
        <dbReference type="ChEBI" id="CHEBI:17792"/>
        <dbReference type="ChEBI" id="CHEBI:57925"/>
        <dbReference type="ChEBI" id="CHEBI:90779"/>
        <dbReference type="EC" id="2.5.1.18"/>
    </reaction>
</comment>
<dbReference type="PANTHER" id="PTHR43900:SF47">
    <property type="entry name" value="GLUTATHIONE S-TRANSFERASE F6-RELATED"/>
    <property type="match status" value="1"/>
</dbReference>
<dbReference type="SFLD" id="SFLDS00019">
    <property type="entry name" value="Glutathione_Transferase_(cytos"/>
    <property type="match status" value="1"/>
</dbReference>
<dbReference type="FunFam" id="3.40.30.10:FF:000016">
    <property type="entry name" value="Glutathione S-transferase F2"/>
    <property type="match status" value="1"/>
</dbReference>
<reference evidence="8 9" key="1">
    <citation type="submission" date="2024-01" db="EMBL/GenBank/DDBJ databases">
        <title>The complete chloroplast genome sequence of Lithospermum erythrorhizon: insights into the phylogenetic relationship among Boraginaceae species and the maternal lineages of purple gromwells.</title>
        <authorList>
            <person name="Okada T."/>
            <person name="Watanabe K."/>
        </authorList>
    </citation>
    <scope>NUCLEOTIDE SEQUENCE [LARGE SCALE GENOMIC DNA]</scope>
</reference>
<feature type="domain" description="GST N-terminal" evidence="6">
    <location>
        <begin position="1"/>
        <end position="82"/>
    </location>
</feature>
<dbReference type="PANTHER" id="PTHR43900">
    <property type="entry name" value="GLUTATHIONE S-TRANSFERASE RHO"/>
    <property type="match status" value="1"/>
</dbReference>
<dbReference type="SUPFAM" id="SSF52833">
    <property type="entry name" value="Thioredoxin-like"/>
    <property type="match status" value="1"/>
</dbReference>
<evidence type="ECO:0000256" key="3">
    <source>
        <dbReference type="ARBA" id="ARBA00022679"/>
    </source>
</evidence>
<sequence length="222" mass="25173">MAIKFYGVAVSLPGARVLACLYEKNLEFELVKTAYRSQETKKEAFLSINPFGQIPALEDGDLKIFESRAMTQYLAHAYAEKGNQLVSQDHKKMAIISTWMEVESQKFSDVASKLSHELVMGPASGKTINVEVVRENEEKLAKILDVYEVKLKESKYLAGDYFTLADLHHLPVMHYLMNTKVKALFDERPHVSAWRTEILARVAWKKVVELQAPFFASMGAKN</sequence>
<keyword evidence="3 8" id="KW-0808">Transferase</keyword>
<dbReference type="GO" id="GO:0004364">
    <property type="term" value="F:glutathione transferase activity"/>
    <property type="evidence" value="ECO:0007669"/>
    <property type="project" value="UniProtKB-EC"/>
</dbReference>
<evidence type="ECO:0000256" key="4">
    <source>
        <dbReference type="ARBA" id="ARBA00047960"/>
    </source>
</evidence>
<dbReference type="InterPro" id="IPR004045">
    <property type="entry name" value="Glutathione_S-Trfase_N"/>
</dbReference>
<dbReference type="Pfam" id="PF02798">
    <property type="entry name" value="GST_N"/>
    <property type="match status" value="1"/>
</dbReference>
<dbReference type="InterPro" id="IPR004046">
    <property type="entry name" value="GST_C"/>
</dbReference>
<dbReference type="GO" id="GO:0006749">
    <property type="term" value="P:glutathione metabolic process"/>
    <property type="evidence" value="ECO:0007669"/>
    <property type="project" value="TreeGrafter"/>
</dbReference>
<dbReference type="EMBL" id="BAABME010016469">
    <property type="protein sequence ID" value="GAA0146105.1"/>
    <property type="molecule type" value="Genomic_DNA"/>
</dbReference>
<dbReference type="GO" id="GO:0043295">
    <property type="term" value="F:glutathione binding"/>
    <property type="evidence" value="ECO:0007669"/>
    <property type="project" value="TreeGrafter"/>
</dbReference>
<dbReference type="SFLD" id="SFLDG01154">
    <property type="entry name" value="Main.5:_Phi-like"/>
    <property type="match status" value="1"/>
</dbReference>
<dbReference type="Gene3D" id="3.40.30.10">
    <property type="entry name" value="Glutaredoxin"/>
    <property type="match status" value="1"/>
</dbReference>
<comment type="similarity">
    <text evidence="1">Belongs to the GST superfamily. Phi family.</text>
</comment>
<dbReference type="InterPro" id="IPR034347">
    <property type="entry name" value="GST_Phi_C"/>
</dbReference>
<dbReference type="GO" id="GO:0005737">
    <property type="term" value="C:cytoplasm"/>
    <property type="evidence" value="ECO:0007669"/>
    <property type="project" value="TreeGrafter"/>
</dbReference>
<dbReference type="Pfam" id="PF00043">
    <property type="entry name" value="GST_C"/>
    <property type="match status" value="1"/>
</dbReference>
<dbReference type="PROSITE" id="PS50405">
    <property type="entry name" value="GST_CTER"/>
    <property type="match status" value="1"/>
</dbReference>
<dbReference type="InterPro" id="IPR010987">
    <property type="entry name" value="Glutathione-S-Trfase_C-like"/>
</dbReference>
<keyword evidence="9" id="KW-1185">Reference proteome</keyword>
<dbReference type="GO" id="GO:0009407">
    <property type="term" value="P:toxin catabolic process"/>
    <property type="evidence" value="ECO:0007669"/>
    <property type="project" value="UniProtKB-ARBA"/>
</dbReference>
<comment type="caution">
    <text evidence="8">The sequence shown here is derived from an EMBL/GenBank/DDBJ whole genome shotgun (WGS) entry which is preliminary data.</text>
</comment>
<dbReference type="EC" id="2.5.1.18" evidence="2"/>
<feature type="domain" description="GST C-terminal" evidence="7">
    <location>
        <begin position="89"/>
        <end position="215"/>
    </location>
</feature>
<dbReference type="InterPro" id="IPR036249">
    <property type="entry name" value="Thioredoxin-like_sf"/>
</dbReference>
<evidence type="ECO:0000259" key="6">
    <source>
        <dbReference type="PROSITE" id="PS50404"/>
    </source>
</evidence>
<evidence type="ECO:0000259" key="7">
    <source>
        <dbReference type="PROSITE" id="PS50405"/>
    </source>
</evidence>
<evidence type="ECO:0000313" key="8">
    <source>
        <dbReference type="EMBL" id="GAA0146105.1"/>
    </source>
</evidence>
<protein>
    <recommendedName>
        <fullName evidence="2">glutathione transferase</fullName>
        <ecNumber evidence="2">2.5.1.18</ecNumber>
    </recommendedName>
    <alternativeName>
        <fullName evidence="5">GST class-phi</fullName>
    </alternativeName>
</protein>
<dbReference type="SFLD" id="SFLDG00358">
    <property type="entry name" value="Main_(cytGST)"/>
    <property type="match status" value="1"/>
</dbReference>
<dbReference type="CDD" id="cd03187">
    <property type="entry name" value="GST_C_Phi"/>
    <property type="match status" value="1"/>
</dbReference>
<dbReference type="Proteomes" id="UP001454036">
    <property type="component" value="Unassembled WGS sequence"/>
</dbReference>
<dbReference type="AlphaFoldDB" id="A0AAV3P778"/>
<dbReference type="InterPro" id="IPR036282">
    <property type="entry name" value="Glutathione-S-Trfase_C_sf"/>
</dbReference>